<comment type="caution">
    <text evidence="1">The sequence shown here is derived from an EMBL/GenBank/DDBJ whole genome shotgun (WGS) entry which is preliminary data.</text>
</comment>
<accession>A0AAW2IX83</accession>
<evidence type="ECO:0008006" key="2">
    <source>
        <dbReference type="Google" id="ProtNLM"/>
    </source>
</evidence>
<reference evidence="1" key="1">
    <citation type="submission" date="2020-06" db="EMBL/GenBank/DDBJ databases">
        <authorList>
            <person name="Li T."/>
            <person name="Hu X."/>
            <person name="Zhang T."/>
            <person name="Song X."/>
            <person name="Zhang H."/>
            <person name="Dai N."/>
            <person name="Sheng W."/>
            <person name="Hou X."/>
            <person name="Wei L."/>
        </authorList>
    </citation>
    <scope>NUCLEOTIDE SEQUENCE</scope>
    <source>
        <strain evidence="1">G02</strain>
        <tissue evidence="1">Leaf</tissue>
    </source>
</reference>
<evidence type="ECO:0000313" key="1">
    <source>
        <dbReference type="EMBL" id="KAL0286752.1"/>
    </source>
</evidence>
<dbReference type="EMBL" id="JACGWJ010000927">
    <property type="protein sequence ID" value="KAL0286752.1"/>
    <property type="molecule type" value="Genomic_DNA"/>
</dbReference>
<reference evidence="1" key="2">
    <citation type="journal article" date="2024" name="Plant">
        <title>Genomic evolution and insights into agronomic trait innovations of Sesamum species.</title>
        <authorList>
            <person name="Miao H."/>
            <person name="Wang L."/>
            <person name="Qu L."/>
            <person name="Liu H."/>
            <person name="Sun Y."/>
            <person name="Le M."/>
            <person name="Wang Q."/>
            <person name="Wei S."/>
            <person name="Zheng Y."/>
            <person name="Lin W."/>
            <person name="Duan Y."/>
            <person name="Cao H."/>
            <person name="Xiong S."/>
            <person name="Wang X."/>
            <person name="Wei L."/>
            <person name="Li C."/>
            <person name="Ma Q."/>
            <person name="Ju M."/>
            <person name="Zhao R."/>
            <person name="Li G."/>
            <person name="Mu C."/>
            <person name="Tian Q."/>
            <person name="Mei H."/>
            <person name="Zhang T."/>
            <person name="Gao T."/>
            <person name="Zhang H."/>
        </authorList>
    </citation>
    <scope>NUCLEOTIDE SEQUENCE</scope>
    <source>
        <strain evidence="1">G02</strain>
    </source>
</reference>
<sequence length="126" mass="14220">MFGEVLSGLIRNDERSGCIQGVKMDRTPPAISHLLFADHTIIFCKATNEACHSIDRILKKYALASGQLINHDKSTITFSHNASQERKEKLTNILGMRLEDHRDKYLGLPSIANERKKVFAATRNKI</sequence>
<protein>
    <recommendedName>
        <fullName evidence="2">Reverse transcriptase domain-containing protein</fullName>
    </recommendedName>
</protein>
<gene>
    <name evidence="1" type="ORF">Sradi_7140400</name>
</gene>
<proteinExistence type="predicted"/>
<name>A0AAW2IX83_SESRA</name>
<dbReference type="AlphaFoldDB" id="A0AAW2IX83"/>
<organism evidence="1">
    <name type="scientific">Sesamum radiatum</name>
    <name type="common">Black benniseed</name>
    <dbReference type="NCBI Taxonomy" id="300843"/>
    <lineage>
        <taxon>Eukaryota</taxon>
        <taxon>Viridiplantae</taxon>
        <taxon>Streptophyta</taxon>
        <taxon>Embryophyta</taxon>
        <taxon>Tracheophyta</taxon>
        <taxon>Spermatophyta</taxon>
        <taxon>Magnoliopsida</taxon>
        <taxon>eudicotyledons</taxon>
        <taxon>Gunneridae</taxon>
        <taxon>Pentapetalae</taxon>
        <taxon>asterids</taxon>
        <taxon>lamiids</taxon>
        <taxon>Lamiales</taxon>
        <taxon>Pedaliaceae</taxon>
        <taxon>Sesamum</taxon>
    </lineage>
</organism>